<keyword evidence="1" id="KW-1133">Transmembrane helix</keyword>
<evidence type="ECO:0000313" key="2">
    <source>
        <dbReference type="EMBL" id="KOF77893.1"/>
    </source>
</evidence>
<feature type="transmembrane region" description="Helical" evidence="1">
    <location>
        <begin position="21"/>
        <end position="40"/>
    </location>
</feature>
<evidence type="ECO:0000256" key="1">
    <source>
        <dbReference type="SAM" id="Phobius"/>
    </source>
</evidence>
<keyword evidence="1" id="KW-0472">Membrane</keyword>
<sequence>MIFKRGEILRILDYIVFELNFYWAFVTDCMYGIIVTHIHYPNGCYFLYLIQWN</sequence>
<keyword evidence="1" id="KW-0812">Transmembrane</keyword>
<protein>
    <submittedName>
        <fullName evidence="2">Uncharacterized protein</fullName>
    </submittedName>
</protein>
<dbReference type="AlphaFoldDB" id="A0A0L8GLR9"/>
<reference evidence="2" key="1">
    <citation type="submission" date="2015-07" db="EMBL/GenBank/DDBJ databases">
        <title>MeaNS - Measles Nucleotide Surveillance Program.</title>
        <authorList>
            <person name="Tran T."/>
            <person name="Druce J."/>
        </authorList>
    </citation>
    <scope>NUCLEOTIDE SEQUENCE</scope>
    <source>
        <strain evidence="2">UCB-OBI-ISO-001</strain>
        <tissue evidence="2">Gonad</tissue>
    </source>
</reference>
<dbReference type="EMBL" id="KQ421273">
    <property type="protein sequence ID" value="KOF77893.1"/>
    <property type="molecule type" value="Genomic_DNA"/>
</dbReference>
<organism evidence="2">
    <name type="scientific">Octopus bimaculoides</name>
    <name type="common">California two-spotted octopus</name>
    <dbReference type="NCBI Taxonomy" id="37653"/>
    <lineage>
        <taxon>Eukaryota</taxon>
        <taxon>Metazoa</taxon>
        <taxon>Spiralia</taxon>
        <taxon>Lophotrochozoa</taxon>
        <taxon>Mollusca</taxon>
        <taxon>Cephalopoda</taxon>
        <taxon>Coleoidea</taxon>
        <taxon>Octopodiformes</taxon>
        <taxon>Octopoda</taxon>
        <taxon>Incirrata</taxon>
        <taxon>Octopodidae</taxon>
        <taxon>Octopus</taxon>
    </lineage>
</organism>
<proteinExistence type="predicted"/>
<name>A0A0L8GLR9_OCTBM</name>
<accession>A0A0L8GLR9</accession>
<gene>
    <name evidence="2" type="ORF">OCBIM_22031551mg</name>
</gene>